<reference evidence="4 5" key="1">
    <citation type="submission" date="2020-08" db="EMBL/GenBank/DDBJ databases">
        <title>Genomic Encyclopedia of Type Strains, Phase IV (KMG-IV): sequencing the most valuable type-strain genomes for metagenomic binning, comparative biology and taxonomic classification.</title>
        <authorList>
            <person name="Goeker M."/>
        </authorList>
    </citation>
    <scope>NUCLEOTIDE SEQUENCE [LARGE SCALE GENOMIC DNA]</scope>
    <source>
        <strain evidence="4 5">DSM 103725</strain>
    </source>
</reference>
<feature type="signal peptide" evidence="2">
    <location>
        <begin position="1"/>
        <end position="19"/>
    </location>
</feature>
<feature type="region of interest" description="Disordered" evidence="1">
    <location>
        <begin position="616"/>
        <end position="635"/>
    </location>
</feature>
<dbReference type="EMBL" id="JACHGY010000001">
    <property type="protein sequence ID" value="MBB6429400.1"/>
    <property type="molecule type" value="Genomic_DNA"/>
</dbReference>
<evidence type="ECO:0000256" key="2">
    <source>
        <dbReference type="SAM" id="SignalP"/>
    </source>
</evidence>
<evidence type="ECO:0000256" key="1">
    <source>
        <dbReference type="SAM" id="MobiDB-lite"/>
    </source>
</evidence>
<dbReference type="PROSITE" id="PS50045">
    <property type="entry name" value="SIGMA54_INTERACT_4"/>
    <property type="match status" value="1"/>
</dbReference>
<sequence length="1007" mass="108212">MTRLLGLCVGLLGLTAAQAQDEQPAGPQALVQMELLLGSDRVMSESVSGTVWDVNPTAGRRLVQLPMRILPGEAGAGEMVLEEPALSFQGGRFLFWEIPDDQSTGSRGRTSEPVGPTDEELLDLEYLLTRGSDVDDRRGLDAGGDEGSGQSEVPEIAPRLARELFISQAGGVTRVAWEVARGFPGGVVKNGGEDQPYSLLLDRAQLEELEPERPERLTRNADESSREFTYRKRLADAEYRELAGTYRDLQKMVRALPDRFEQDLPETVWAVFEVNALASGWTLRGHESGPWTMDFDDWELLTTLASGRGGGRNASGEGDYSTEELTQIRQLAAMAGDPHPWTQRLLATAVAQSEFPGKAAPDDVVSKLLEKMLQSPDTLARNRTVYALAQVEPATPAVSQVLAASARETRDPAIQLAALRAELSLQLADAAPSRNGEATGDGVSGAINSVNAMLSDEDGADAGLVVEQFLVTIPDDEQTVTAVISGVRFDNLPKPRFDAAVAAVLRSAGEQPEVVGGWVNLQLLGSNDPSVVSRTLDLLARADEPAPILTPLARGLSGMVFRESESAEDAPLDLMITSGIPLDSANHSLFRLLNSGDPLLRKKGWLVLRHFELTDRPTSGSRRSNPATEADDSDPLAMIVDAGLSDPRSTPSSLVSFLARQSDAARADGSLLRVVVEGDQPASRHAARVLRGSERSFDTALREMEPDARETFANRVYEALGDGPEPVTGLMRDEAGGGRGGVIGWFAQELAAGELPDPSAWGEAAGGERNLMQAAVATDEQLAAGAFAALTAMAGGDRELQYKMFERFKDDRKTKTSDSMVEAWVDARKDIYTQRLRSAAGDYRLVMIVTGLAPAEGGVGRASDPILGSDPSVAQARAEGAAVVETSERTTLGVTRLIADGRAIRFSSGTPELGVPEDQLAIRITTPSQLKAFEVQQIKDLPLEESDEPLDLFPQDQGVWRGTMILRDGRDFELVMEPWGGADKSGTDDKKKSPTSGGSDLKNNPFN</sequence>
<feature type="region of interest" description="Disordered" evidence="1">
    <location>
        <begin position="134"/>
        <end position="153"/>
    </location>
</feature>
<gene>
    <name evidence="4" type="ORF">HNQ40_001206</name>
</gene>
<dbReference type="InterPro" id="IPR002078">
    <property type="entry name" value="Sigma_54_int"/>
</dbReference>
<feature type="region of interest" description="Disordered" evidence="1">
    <location>
        <begin position="977"/>
        <end position="1007"/>
    </location>
</feature>
<comment type="caution">
    <text evidence="4">The sequence shown here is derived from an EMBL/GenBank/DDBJ whole genome shotgun (WGS) entry which is preliminary data.</text>
</comment>
<accession>A0A7X0H7T8</accession>
<organism evidence="4 5">
    <name type="scientific">Algisphaera agarilytica</name>
    <dbReference type="NCBI Taxonomy" id="1385975"/>
    <lineage>
        <taxon>Bacteria</taxon>
        <taxon>Pseudomonadati</taxon>
        <taxon>Planctomycetota</taxon>
        <taxon>Phycisphaerae</taxon>
        <taxon>Phycisphaerales</taxon>
        <taxon>Phycisphaeraceae</taxon>
        <taxon>Algisphaera</taxon>
    </lineage>
</organism>
<dbReference type="AlphaFoldDB" id="A0A7X0H7T8"/>
<name>A0A7X0H7T8_9BACT</name>
<feature type="chain" id="PRO_5031116235" description="Sigma-54 factor interaction domain-containing protein" evidence="2">
    <location>
        <begin position="20"/>
        <end position="1007"/>
    </location>
</feature>
<dbReference type="RefSeq" id="WP_184676982.1">
    <property type="nucleotide sequence ID" value="NZ_JACHGY010000001.1"/>
</dbReference>
<keyword evidence="2" id="KW-0732">Signal</keyword>
<dbReference type="GO" id="GO:0006355">
    <property type="term" value="P:regulation of DNA-templated transcription"/>
    <property type="evidence" value="ECO:0007669"/>
    <property type="project" value="InterPro"/>
</dbReference>
<protein>
    <recommendedName>
        <fullName evidence="3">Sigma-54 factor interaction domain-containing protein</fullName>
    </recommendedName>
</protein>
<dbReference type="Proteomes" id="UP000541810">
    <property type="component" value="Unassembled WGS sequence"/>
</dbReference>
<feature type="compositionally biased region" description="Polar residues" evidence="1">
    <location>
        <begin position="616"/>
        <end position="627"/>
    </location>
</feature>
<dbReference type="GO" id="GO:0005524">
    <property type="term" value="F:ATP binding"/>
    <property type="evidence" value="ECO:0007669"/>
    <property type="project" value="InterPro"/>
</dbReference>
<keyword evidence="5" id="KW-1185">Reference proteome</keyword>
<feature type="domain" description="Sigma-54 factor interaction" evidence="3">
    <location>
        <begin position="153"/>
        <end position="264"/>
    </location>
</feature>
<evidence type="ECO:0000259" key="3">
    <source>
        <dbReference type="PROSITE" id="PS50045"/>
    </source>
</evidence>
<feature type="compositionally biased region" description="Polar residues" evidence="1">
    <location>
        <begin position="994"/>
        <end position="1007"/>
    </location>
</feature>
<proteinExistence type="predicted"/>
<evidence type="ECO:0000313" key="5">
    <source>
        <dbReference type="Proteomes" id="UP000541810"/>
    </source>
</evidence>
<evidence type="ECO:0000313" key="4">
    <source>
        <dbReference type="EMBL" id="MBB6429400.1"/>
    </source>
</evidence>